<dbReference type="SUPFAM" id="SSF48498">
    <property type="entry name" value="Tetracyclin repressor-like, C-terminal domain"/>
    <property type="match status" value="1"/>
</dbReference>
<dbReference type="Proteomes" id="UP000199118">
    <property type="component" value="Unassembled WGS sequence"/>
</dbReference>
<dbReference type="PANTHER" id="PTHR30055">
    <property type="entry name" value="HTH-TYPE TRANSCRIPTIONAL REGULATOR RUTR"/>
    <property type="match status" value="1"/>
</dbReference>
<feature type="region of interest" description="Disordered" evidence="5">
    <location>
        <begin position="1"/>
        <end position="65"/>
    </location>
</feature>
<name>A0A1H3BR55_9RHOB</name>
<evidence type="ECO:0000313" key="7">
    <source>
        <dbReference type="EMBL" id="SDX44188.1"/>
    </source>
</evidence>
<evidence type="ECO:0000256" key="5">
    <source>
        <dbReference type="SAM" id="MobiDB-lite"/>
    </source>
</evidence>
<evidence type="ECO:0000256" key="1">
    <source>
        <dbReference type="ARBA" id="ARBA00023015"/>
    </source>
</evidence>
<dbReference type="PANTHER" id="PTHR30055:SF151">
    <property type="entry name" value="TRANSCRIPTIONAL REGULATORY PROTEIN"/>
    <property type="match status" value="1"/>
</dbReference>
<feature type="domain" description="HTH tetR-type" evidence="6">
    <location>
        <begin position="64"/>
        <end position="124"/>
    </location>
</feature>
<dbReference type="InterPro" id="IPR050109">
    <property type="entry name" value="HTH-type_TetR-like_transc_reg"/>
</dbReference>
<dbReference type="PROSITE" id="PS50977">
    <property type="entry name" value="HTH_TETR_2"/>
    <property type="match status" value="1"/>
</dbReference>
<dbReference type="Gene3D" id="1.10.10.60">
    <property type="entry name" value="Homeodomain-like"/>
    <property type="match status" value="1"/>
</dbReference>
<dbReference type="EMBL" id="FNMZ01000005">
    <property type="protein sequence ID" value="SDX44188.1"/>
    <property type="molecule type" value="Genomic_DNA"/>
</dbReference>
<organism evidence="7 8">
    <name type="scientific">Albimonas donghaensis</name>
    <dbReference type="NCBI Taxonomy" id="356660"/>
    <lineage>
        <taxon>Bacteria</taxon>
        <taxon>Pseudomonadati</taxon>
        <taxon>Pseudomonadota</taxon>
        <taxon>Alphaproteobacteria</taxon>
        <taxon>Rhodobacterales</taxon>
        <taxon>Paracoccaceae</taxon>
        <taxon>Albimonas</taxon>
    </lineage>
</organism>
<dbReference type="InterPro" id="IPR001647">
    <property type="entry name" value="HTH_TetR"/>
</dbReference>
<dbReference type="Pfam" id="PF17932">
    <property type="entry name" value="TetR_C_24"/>
    <property type="match status" value="1"/>
</dbReference>
<dbReference type="OrthoDB" id="8478851at2"/>
<evidence type="ECO:0000313" key="8">
    <source>
        <dbReference type="Proteomes" id="UP000199118"/>
    </source>
</evidence>
<dbReference type="PRINTS" id="PR00455">
    <property type="entry name" value="HTHTETR"/>
</dbReference>
<feature type="DNA-binding region" description="H-T-H motif" evidence="4">
    <location>
        <begin position="87"/>
        <end position="106"/>
    </location>
</feature>
<dbReference type="GO" id="GO:0000976">
    <property type="term" value="F:transcription cis-regulatory region binding"/>
    <property type="evidence" value="ECO:0007669"/>
    <property type="project" value="TreeGrafter"/>
</dbReference>
<keyword evidence="8" id="KW-1185">Reference proteome</keyword>
<dbReference type="InterPro" id="IPR036271">
    <property type="entry name" value="Tet_transcr_reg_TetR-rel_C_sf"/>
</dbReference>
<evidence type="ECO:0000259" key="6">
    <source>
        <dbReference type="PROSITE" id="PS50977"/>
    </source>
</evidence>
<dbReference type="STRING" id="356660.SAMN05444336_105120"/>
<reference evidence="7 8" key="1">
    <citation type="submission" date="2016-10" db="EMBL/GenBank/DDBJ databases">
        <authorList>
            <person name="de Groot N.N."/>
        </authorList>
    </citation>
    <scope>NUCLEOTIDE SEQUENCE [LARGE SCALE GENOMIC DNA]</scope>
    <source>
        <strain evidence="7 8">DSM 17890</strain>
    </source>
</reference>
<dbReference type="Gene3D" id="1.10.357.10">
    <property type="entry name" value="Tetracycline Repressor, domain 2"/>
    <property type="match status" value="1"/>
</dbReference>
<dbReference type="InterPro" id="IPR009057">
    <property type="entry name" value="Homeodomain-like_sf"/>
</dbReference>
<dbReference type="InterPro" id="IPR041490">
    <property type="entry name" value="KstR2_TetR_C"/>
</dbReference>
<gene>
    <name evidence="7" type="ORF">SAMN05444336_105120</name>
</gene>
<keyword evidence="3" id="KW-0804">Transcription</keyword>
<dbReference type="Pfam" id="PF00440">
    <property type="entry name" value="TetR_N"/>
    <property type="match status" value="1"/>
</dbReference>
<keyword evidence="1" id="KW-0805">Transcription regulation</keyword>
<sequence length="263" mass="29039">MSATPHAGPEKSSEPEPDQGGGEGVEETLREEREPDPEGQPERDDAPLFVPEPSPVAPRPGERGAAQEEVLVAAAQAFMERGFAATSIDDVARVMNATKGRVYHYYRSKLELFNDVTRRSLEMIHAEVAAAEAAGGDPDRRMERMVRTHAGMILRERAFHRTALQGVELHLRIAASQDQRAAVADLISLRDAHERLFVRVLAEGVAADRFRPCDVKVTVRTLLPALNGPVFWYRPREGETDADRAAIVDQITAFAMSGLRLRP</sequence>
<dbReference type="GO" id="GO:0003700">
    <property type="term" value="F:DNA-binding transcription factor activity"/>
    <property type="evidence" value="ECO:0007669"/>
    <property type="project" value="TreeGrafter"/>
</dbReference>
<dbReference type="AlphaFoldDB" id="A0A1H3BR55"/>
<evidence type="ECO:0000256" key="4">
    <source>
        <dbReference type="PROSITE-ProRule" id="PRU00335"/>
    </source>
</evidence>
<dbReference type="RefSeq" id="WP_092683148.1">
    <property type="nucleotide sequence ID" value="NZ_FNMZ01000005.1"/>
</dbReference>
<evidence type="ECO:0000256" key="3">
    <source>
        <dbReference type="ARBA" id="ARBA00023163"/>
    </source>
</evidence>
<protein>
    <submittedName>
        <fullName evidence="7">Transcriptional regulator, TetR family</fullName>
    </submittedName>
</protein>
<evidence type="ECO:0000256" key="2">
    <source>
        <dbReference type="ARBA" id="ARBA00023125"/>
    </source>
</evidence>
<keyword evidence="2 4" id="KW-0238">DNA-binding</keyword>
<dbReference type="SUPFAM" id="SSF46689">
    <property type="entry name" value="Homeodomain-like"/>
    <property type="match status" value="1"/>
</dbReference>
<proteinExistence type="predicted"/>
<accession>A0A1H3BR55</accession>